<comment type="caution">
    <text evidence="18">The sequence shown here is derived from an EMBL/GenBank/DDBJ whole genome shotgun (WGS) entry which is preliminary data.</text>
</comment>
<evidence type="ECO:0000313" key="19">
    <source>
        <dbReference type="Proteomes" id="UP000270224"/>
    </source>
</evidence>
<dbReference type="GO" id="GO:0015159">
    <property type="term" value="F:polysaccharide transmembrane transporter activity"/>
    <property type="evidence" value="ECO:0007669"/>
    <property type="project" value="InterPro"/>
</dbReference>
<evidence type="ECO:0000256" key="3">
    <source>
        <dbReference type="ARBA" id="ARBA00022448"/>
    </source>
</evidence>
<keyword evidence="9" id="KW-0406">Ion transport</keyword>
<sequence length="266" mass="29325">MMNRKLLLAFVGIVFFFYSCKTRDKADELNYMQNAEQIATAAAASSQPKTIQKGDQLVIFVTAKNMEVVKPFNQAYYSSQNSISTTPSSSNSTEKAYLVNSEGDIDFPILGAINTTDKTLEEVKEELTQRITAYVKNPTVTVRLANFKVTVLGEVKAPGQYTLSDINPTLLSAIGLAGDLTMYGKREDVLVVRNVNGQPTKERLNLLDANFANSPFFYLKQGDVIYVSSNETKAKIARQDPNTSIYLAVAGTLISLAGIFITIFKR</sequence>
<proteinExistence type="inferred from homology"/>
<dbReference type="AlphaFoldDB" id="A0A3N0WYW8"/>
<dbReference type="InterPro" id="IPR054765">
    <property type="entry name" value="SLBB_dom"/>
</dbReference>
<keyword evidence="4" id="KW-1134">Transmembrane beta strand</keyword>
<keyword evidence="5" id="KW-0762">Sugar transport</keyword>
<evidence type="ECO:0000256" key="2">
    <source>
        <dbReference type="ARBA" id="ARBA00009450"/>
    </source>
</evidence>
<dbReference type="GO" id="GO:0015288">
    <property type="term" value="F:porin activity"/>
    <property type="evidence" value="ECO:0007669"/>
    <property type="project" value="UniProtKB-KW"/>
</dbReference>
<comment type="subcellular location">
    <subcellularLocation>
        <location evidence="1">Cell outer membrane</location>
        <topology evidence="1">Multi-pass membrane protein</topology>
    </subcellularLocation>
</comment>
<dbReference type="GO" id="GO:0009279">
    <property type="term" value="C:cell outer membrane"/>
    <property type="evidence" value="ECO:0007669"/>
    <property type="project" value="UniProtKB-SubCell"/>
</dbReference>
<evidence type="ECO:0000313" key="18">
    <source>
        <dbReference type="EMBL" id="ROI09199.1"/>
    </source>
</evidence>
<evidence type="ECO:0000256" key="6">
    <source>
        <dbReference type="ARBA" id="ARBA00022692"/>
    </source>
</evidence>
<dbReference type="Pfam" id="PF02563">
    <property type="entry name" value="Poly_export"/>
    <property type="match status" value="1"/>
</dbReference>
<evidence type="ECO:0000259" key="17">
    <source>
        <dbReference type="Pfam" id="PF22461"/>
    </source>
</evidence>
<reference evidence="19" key="2">
    <citation type="submission" date="2018-11" db="EMBL/GenBank/DDBJ databases">
        <title>Proposal to divide the Flavobacteriaceae and reorganize its genera based on Amino Acid Identity values calculated from whole genome sequences.</title>
        <authorList>
            <person name="Nicholson A.C."/>
            <person name="Gulvik C.A."/>
            <person name="Whitney A.M."/>
            <person name="Humrighouse B.W."/>
            <person name="Bell M."/>
            <person name="Holmens B."/>
            <person name="Steigerwalt A."/>
            <person name="Villarma A."/>
            <person name="Sheth M."/>
            <person name="Batra D."/>
            <person name="Pryor J."/>
            <person name="Bernardet J.-F."/>
            <person name="Hugo C."/>
            <person name="Kampfer P."/>
            <person name="Newman J."/>
            <person name="Mcquiston J.R."/>
        </authorList>
    </citation>
    <scope>NUCLEOTIDE SEQUENCE [LARGE SCALE GENOMIC DNA]</scope>
    <source>
        <strain evidence="19">H3056</strain>
    </source>
</reference>
<feature type="domain" description="SLBB" evidence="17">
    <location>
        <begin position="148"/>
        <end position="227"/>
    </location>
</feature>
<dbReference type="InterPro" id="IPR003715">
    <property type="entry name" value="Poly_export_N"/>
</dbReference>
<organism evidence="18 19">
    <name type="scientific">Kaistella daneshvariae</name>
    <dbReference type="NCBI Taxonomy" id="2487074"/>
    <lineage>
        <taxon>Bacteria</taxon>
        <taxon>Pseudomonadati</taxon>
        <taxon>Bacteroidota</taxon>
        <taxon>Flavobacteriia</taxon>
        <taxon>Flavobacteriales</taxon>
        <taxon>Weeksellaceae</taxon>
        <taxon>Chryseobacterium group</taxon>
        <taxon>Kaistella</taxon>
    </lineage>
</organism>
<keyword evidence="3" id="KW-0813">Transport</keyword>
<gene>
    <name evidence="18" type="ORF">EGI11_07245</name>
</gene>
<name>A0A3N0WYW8_9FLAO</name>
<keyword evidence="13" id="KW-0998">Cell outer membrane</keyword>
<dbReference type="Proteomes" id="UP000270224">
    <property type="component" value="Unassembled WGS sequence"/>
</dbReference>
<reference evidence="19" key="1">
    <citation type="submission" date="2018-11" db="EMBL/GenBank/DDBJ databases">
        <title>Proposal to divide the Flavobacteriaceae and reorganize its genera based on Amino Acid Identity values calculated from whole genome sequences.</title>
        <authorList>
            <person name="Nicholson A.C."/>
            <person name="Gulvik C.A."/>
            <person name="Whitney A.M."/>
            <person name="Humrighouse B.W."/>
            <person name="Bell M."/>
            <person name="Holmes B."/>
            <person name="Steigerwalt A."/>
            <person name="Villarma A."/>
            <person name="Sheth M."/>
            <person name="Batra D."/>
            <person name="Pryor J."/>
            <person name="Bernardet J.-F."/>
            <person name="Hugo C."/>
            <person name="Kampfer P."/>
            <person name="Newman J."/>
            <person name="Mcquiston J.R."/>
        </authorList>
    </citation>
    <scope>NUCLEOTIDE SEQUENCE [LARGE SCALE GENOMIC DNA]</scope>
    <source>
        <strain evidence="19">H3056</strain>
    </source>
</reference>
<dbReference type="PANTHER" id="PTHR33619:SF3">
    <property type="entry name" value="POLYSACCHARIDE EXPORT PROTEIN GFCE-RELATED"/>
    <property type="match status" value="1"/>
</dbReference>
<evidence type="ECO:0000256" key="12">
    <source>
        <dbReference type="ARBA" id="ARBA00023139"/>
    </source>
</evidence>
<keyword evidence="6 15" id="KW-0812">Transmembrane</keyword>
<evidence type="ECO:0000256" key="11">
    <source>
        <dbReference type="ARBA" id="ARBA00023136"/>
    </source>
</evidence>
<dbReference type="GO" id="GO:0006811">
    <property type="term" value="P:monoatomic ion transport"/>
    <property type="evidence" value="ECO:0007669"/>
    <property type="project" value="UniProtKB-KW"/>
</dbReference>
<evidence type="ECO:0000256" key="7">
    <source>
        <dbReference type="ARBA" id="ARBA00022729"/>
    </source>
</evidence>
<dbReference type="PROSITE" id="PS51257">
    <property type="entry name" value="PROKAR_LIPOPROTEIN"/>
    <property type="match status" value="1"/>
</dbReference>
<dbReference type="Gene3D" id="3.10.560.10">
    <property type="entry name" value="Outer membrane lipoprotein wza domain like"/>
    <property type="match status" value="1"/>
</dbReference>
<evidence type="ECO:0000256" key="8">
    <source>
        <dbReference type="ARBA" id="ARBA00023047"/>
    </source>
</evidence>
<comment type="similarity">
    <text evidence="2">Belongs to the BexD/CtrA/VexA family.</text>
</comment>
<dbReference type="PANTHER" id="PTHR33619">
    <property type="entry name" value="POLYSACCHARIDE EXPORT PROTEIN GFCE-RELATED"/>
    <property type="match status" value="1"/>
</dbReference>
<evidence type="ECO:0000256" key="4">
    <source>
        <dbReference type="ARBA" id="ARBA00022452"/>
    </source>
</evidence>
<dbReference type="Pfam" id="PF22461">
    <property type="entry name" value="SLBB_2"/>
    <property type="match status" value="1"/>
</dbReference>
<keyword evidence="10" id="KW-0626">Porin</keyword>
<dbReference type="EMBL" id="RJUG01000003">
    <property type="protein sequence ID" value="ROI09199.1"/>
    <property type="molecule type" value="Genomic_DNA"/>
</dbReference>
<dbReference type="RefSeq" id="WP_123265780.1">
    <property type="nucleotide sequence ID" value="NZ_RJUG01000003.1"/>
</dbReference>
<evidence type="ECO:0000256" key="13">
    <source>
        <dbReference type="ARBA" id="ARBA00023237"/>
    </source>
</evidence>
<keyword evidence="12" id="KW-0564">Palmitate</keyword>
<evidence type="ECO:0000256" key="10">
    <source>
        <dbReference type="ARBA" id="ARBA00023114"/>
    </source>
</evidence>
<evidence type="ECO:0000256" key="1">
    <source>
        <dbReference type="ARBA" id="ARBA00004571"/>
    </source>
</evidence>
<protein>
    <submittedName>
        <fullName evidence="18">Polysaccharide export protein</fullName>
    </submittedName>
</protein>
<keyword evidence="8" id="KW-0625">Polysaccharide transport</keyword>
<keyword evidence="7" id="KW-0732">Signal</keyword>
<dbReference type="InterPro" id="IPR049712">
    <property type="entry name" value="Poly_export"/>
</dbReference>
<feature type="transmembrane region" description="Helical" evidence="15">
    <location>
        <begin position="245"/>
        <end position="264"/>
    </location>
</feature>
<evidence type="ECO:0000256" key="14">
    <source>
        <dbReference type="ARBA" id="ARBA00023288"/>
    </source>
</evidence>
<keyword evidence="11 15" id="KW-0472">Membrane</keyword>
<evidence type="ECO:0000256" key="9">
    <source>
        <dbReference type="ARBA" id="ARBA00023065"/>
    </source>
</evidence>
<keyword evidence="15" id="KW-1133">Transmembrane helix</keyword>
<dbReference type="OrthoDB" id="662756at2"/>
<evidence type="ECO:0000259" key="16">
    <source>
        <dbReference type="Pfam" id="PF02563"/>
    </source>
</evidence>
<accession>A0A3N0WYW8</accession>
<evidence type="ECO:0000256" key="15">
    <source>
        <dbReference type="SAM" id="Phobius"/>
    </source>
</evidence>
<feature type="domain" description="Polysaccharide export protein N-terminal" evidence="16">
    <location>
        <begin position="45"/>
        <end position="144"/>
    </location>
</feature>
<evidence type="ECO:0000256" key="5">
    <source>
        <dbReference type="ARBA" id="ARBA00022597"/>
    </source>
</evidence>
<keyword evidence="14" id="KW-0449">Lipoprotein</keyword>
<dbReference type="GO" id="GO:0046930">
    <property type="term" value="C:pore complex"/>
    <property type="evidence" value="ECO:0007669"/>
    <property type="project" value="UniProtKB-KW"/>
</dbReference>